<protein>
    <submittedName>
        <fullName evidence="4">Thioredoxin domain-containing protein 11 isoform X1</fullName>
    </submittedName>
</protein>
<dbReference type="Gene3D" id="3.40.30.10">
    <property type="entry name" value="Glutaredoxin"/>
    <property type="match status" value="4"/>
</dbReference>
<reference evidence="4" key="1">
    <citation type="submission" date="2025-08" db="UniProtKB">
        <authorList>
            <consortium name="RefSeq"/>
        </authorList>
    </citation>
    <scope>IDENTIFICATION</scope>
</reference>
<evidence type="ECO:0000313" key="3">
    <source>
        <dbReference type="Proteomes" id="UP000694920"/>
    </source>
</evidence>
<accession>A0AAJ7CDY5</accession>
<dbReference type="PANTHER" id="PTHR46497">
    <property type="entry name" value="THIOREDOXIN DOMAIN-CONTAINING PROTEIN 11"/>
    <property type="match status" value="1"/>
</dbReference>
<gene>
    <name evidence="4" type="primary">LOC107273978</name>
</gene>
<feature type="region of interest" description="Disordered" evidence="1">
    <location>
        <begin position="1"/>
        <end position="34"/>
    </location>
</feature>
<dbReference type="GeneID" id="107273978"/>
<dbReference type="PANTHER" id="PTHR46497:SF1">
    <property type="entry name" value="THIOREDOXIN DOMAIN-CONTAINING PROTEIN 11"/>
    <property type="match status" value="1"/>
</dbReference>
<keyword evidence="3" id="KW-1185">Reference proteome</keyword>
<feature type="compositionally biased region" description="Basic and acidic residues" evidence="1">
    <location>
        <begin position="1"/>
        <end position="12"/>
    </location>
</feature>
<organism evidence="3 4">
    <name type="scientific">Cephus cinctus</name>
    <name type="common">Wheat stem sawfly</name>
    <dbReference type="NCBI Taxonomy" id="211228"/>
    <lineage>
        <taxon>Eukaryota</taxon>
        <taxon>Metazoa</taxon>
        <taxon>Ecdysozoa</taxon>
        <taxon>Arthropoda</taxon>
        <taxon>Hexapoda</taxon>
        <taxon>Insecta</taxon>
        <taxon>Pterygota</taxon>
        <taxon>Neoptera</taxon>
        <taxon>Endopterygota</taxon>
        <taxon>Hymenoptera</taxon>
        <taxon>Cephoidea</taxon>
        <taxon>Cephidae</taxon>
        <taxon>Cephus</taxon>
    </lineage>
</organism>
<name>A0AAJ7CDY5_CEPCN</name>
<dbReference type="Proteomes" id="UP000694920">
    <property type="component" value="Unplaced"/>
</dbReference>
<dbReference type="InterPro" id="IPR036249">
    <property type="entry name" value="Thioredoxin-like_sf"/>
</dbReference>
<dbReference type="AlphaFoldDB" id="A0AAJ7CDY5"/>
<dbReference type="RefSeq" id="XP_015608171.1">
    <property type="nucleotide sequence ID" value="XM_015752685.2"/>
</dbReference>
<proteinExistence type="predicted"/>
<dbReference type="SUPFAM" id="SSF52833">
    <property type="entry name" value="Thioredoxin-like"/>
    <property type="match status" value="2"/>
</dbReference>
<evidence type="ECO:0000256" key="1">
    <source>
        <dbReference type="SAM" id="MobiDB-lite"/>
    </source>
</evidence>
<dbReference type="InterPro" id="IPR052792">
    <property type="entry name" value="Thioredoxin_dom-contain_11"/>
</dbReference>
<dbReference type="CDD" id="cd02981">
    <property type="entry name" value="PDI_b_family"/>
    <property type="match status" value="1"/>
</dbReference>
<feature type="domain" description="Thioredoxin" evidence="2">
    <location>
        <begin position="681"/>
        <end position="765"/>
    </location>
</feature>
<dbReference type="KEGG" id="ccin:107273978"/>
<dbReference type="Pfam" id="PF00085">
    <property type="entry name" value="Thioredoxin"/>
    <property type="match status" value="1"/>
</dbReference>
<evidence type="ECO:0000313" key="4">
    <source>
        <dbReference type="RefSeq" id="XP_015608171.1"/>
    </source>
</evidence>
<sequence>MSSEEHEPRLPRNADNFPATPDTGSDNEAKSQDRRLSVEEKLASRMIFHAREICFFLAIVFTALAALHTSPPKISKPPLAKPFFNQSSVVLDFYKGHLDAVFERGTDADFSFLMYYAPWDADSQALRHEFETVARYYHNRVFFAAINCWHPGSECRTQYNKIQSYPVLMVYPSKGLGVQYKGIRSALYMIRFLDAFMNPIHRITKEEEIADLLTTYDAVIVGYFNFTGVAKSPGYIEFYKTAIRHLEKDPNREIIFAAITDPVTAQADYDVTQFPSATLFMWSESKTYIERNRWSSENLLNWISSALVQAPLWLQPPGSKSVTLAPYLRDGPALILFTPRNPLHLQNYNYNLIKEVGLQYYNCGNNPTVDNVVTRLQENRHNAITRQREKSEHCEEILKEPKVPLHMPTISVSIQQWINDSCCANIVMNKCLLCKKKIVDTMKNQAPICTTTTEHRTPMCKGADIFSIPTLKEEQEKYELCCNRHQVSDDKNDFSKSNRYVLCINYITEFRTNISLYFISKSYETSMLTGENDPRSANNVRRSFIKEDCRKLLTGNNYHPPVFPKDLPGHPNINLTELRCKVNRTLVLIAIDSLQYHHYAEGLGIDILNKRNKTAVVIIEPTQESQYVMKEDLSRYSLVQFINNYTEGMLQRTLRSVASRRFAHKTRIECEPNDNSKICVPELTTETFLDTILNPTMDVVVMYHSPYCAFCSAIAYVYLTAAHYLSNMDRLIFVRIDGDNNDLPWEYTMNRYPSILFFPARRKEDSTVFPFSLPITIRNLLNFVLANLDGDSNVEALVNVCHIGAGEPSSDCVARIRWVCLDIIEELLREYRKLRRKLSLMNKRTACNKRRSILLKLQHIRDVHLILGSTNDLRKDVDKVRVIQEKYRTYYRDLMALDVYSEAIEDVSKRTDEKQTVTSTESNTAKDEL</sequence>
<dbReference type="CDD" id="cd02995">
    <property type="entry name" value="PDI_a_PDI_a'_C"/>
    <property type="match status" value="1"/>
</dbReference>
<evidence type="ECO:0000259" key="2">
    <source>
        <dbReference type="Pfam" id="PF00085"/>
    </source>
</evidence>
<dbReference type="InterPro" id="IPR013766">
    <property type="entry name" value="Thioredoxin_domain"/>
</dbReference>